<evidence type="ECO:0000256" key="5">
    <source>
        <dbReference type="PROSITE-ProRule" id="PRU01240"/>
    </source>
</evidence>
<evidence type="ECO:0000256" key="4">
    <source>
        <dbReference type="ARBA" id="ARBA00022825"/>
    </source>
</evidence>
<dbReference type="PANTHER" id="PTHR43806">
    <property type="entry name" value="PEPTIDASE S8"/>
    <property type="match status" value="1"/>
</dbReference>
<dbReference type="PROSITE" id="PS51257">
    <property type="entry name" value="PROKAR_LIPOPROTEIN"/>
    <property type="match status" value="1"/>
</dbReference>
<organism evidence="8 9">
    <name type="scientific">Paracoccus aurantius</name>
    <dbReference type="NCBI Taxonomy" id="3073814"/>
    <lineage>
        <taxon>Bacteria</taxon>
        <taxon>Pseudomonadati</taxon>
        <taxon>Pseudomonadota</taxon>
        <taxon>Alphaproteobacteria</taxon>
        <taxon>Rhodobacterales</taxon>
        <taxon>Paracoccaceae</taxon>
        <taxon>Paracoccus</taxon>
    </lineage>
</organism>
<evidence type="ECO:0000256" key="3">
    <source>
        <dbReference type="ARBA" id="ARBA00022801"/>
    </source>
</evidence>
<keyword evidence="9" id="KW-1185">Reference proteome</keyword>
<dbReference type="PROSITE" id="PS00138">
    <property type="entry name" value="SUBTILASE_SER"/>
    <property type="match status" value="1"/>
</dbReference>
<dbReference type="SUPFAM" id="SSF52743">
    <property type="entry name" value="Subtilisin-like"/>
    <property type="match status" value="1"/>
</dbReference>
<keyword evidence="6" id="KW-0732">Signal</keyword>
<feature type="signal peptide" evidence="6">
    <location>
        <begin position="1"/>
        <end position="21"/>
    </location>
</feature>
<dbReference type="Pfam" id="PF00082">
    <property type="entry name" value="Peptidase_S8"/>
    <property type="match status" value="1"/>
</dbReference>
<feature type="active site" description="Charge relay system" evidence="5">
    <location>
        <position position="149"/>
    </location>
</feature>
<comment type="caution">
    <text evidence="8">The sequence shown here is derived from an EMBL/GenBank/DDBJ whole genome shotgun (WGS) entry which is preliminary data.</text>
</comment>
<dbReference type="InterPro" id="IPR023828">
    <property type="entry name" value="Peptidase_S8_Ser-AS"/>
</dbReference>
<dbReference type="InterPro" id="IPR036852">
    <property type="entry name" value="Peptidase_S8/S53_dom_sf"/>
</dbReference>
<dbReference type="InterPro" id="IPR050131">
    <property type="entry name" value="Peptidase_S8_subtilisin-like"/>
</dbReference>
<dbReference type="InterPro" id="IPR000209">
    <property type="entry name" value="Peptidase_S8/S53_dom"/>
</dbReference>
<comment type="similarity">
    <text evidence="1 5">Belongs to the peptidase S8 family.</text>
</comment>
<name>A0ABU2HY27_9RHOB</name>
<dbReference type="CDD" id="cd05561">
    <property type="entry name" value="Peptidases_S8_4"/>
    <property type="match status" value="1"/>
</dbReference>
<keyword evidence="2 5" id="KW-0645">Protease</keyword>
<protein>
    <submittedName>
        <fullName evidence="8">S8 family serine peptidase</fullName>
    </submittedName>
</protein>
<dbReference type="Gene3D" id="3.40.50.200">
    <property type="entry name" value="Peptidase S8/S53 domain"/>
    <property type="match status" value="1"/>
</dbReference>
<feature type="active site" description="Charge relay system" evidence="5">
    <location>
        <position position="179"/>
    </location>
</feature>
<feature type="domain" description="Peptidase S8/S53" evidence="7">
    <location>
        <begin position="175"/>
        <end position="373"/>
    </location>
</feature>
<proteinExistence type="inferred from homology"/>
<dbReference type="EMBL" id="JAVQLW010000005">
    <property type="protein sequence ID" value="MDS9469961.1"/>
    <property type="molecule type" value="Genomic_DNA"/>
</dbReference>
<evidence type="ECO:0000256" key="2">
    <source>
        <dbReference type="ARBA" id="ARBA00022670"/>
    </source>
</evidence>
<keyword evidence="4 5" id="KW-0720">Serine protease</keyword>
<sequence length="384" mass="39623">MTHPMKRAAWFAMLIGLTACAAPELNPPPSDQIARDAANVIDPGQIVALVPGEAAAARLATRARQQGYVLLRQDDLASLGFRQLVFRIPRGRDGPTAIAELEAIERSATAGVNHAYRLQAEPGGRVYADRLLDWSSSGCAARLPVGIIDGAVDSGAAELRNARIVQKDFTGGHPAAVEHGTAVAEIIAGPGRLTGAQIYSASVVSDAPEFDEAAGVDTLMRAIDWLAASGVRLVNVSLAGPYNKILDRGLQAADRKGMVVIAAAGNVGPSSPPRYPAAFSQTIAVTAIDAAMRPYDLAPRGAHIDFAAPGVDIYLELDGQGKYLSGTSLAAPYVTALVAGEGAAGSVSSVRHALSGNARDLGEKGPDAVFGNGLPRPGGACRKG</sequence>
<evidence type="ECO:0000256" key="1">
    <source>
        <dbReference type="ARBA" id="ARBA00011073"/>
    </source>
</evidence>
<evidence type="ECO:0000313" key="8">
    <source>
        <dbReference type="EMBL" id="MDS9469961.1"/>
    </source>
</evidence>
<dbReference type="PROSITE" id="PS51892">
    <property type="entry name" value="SUBTILASE"/>
    <property type="match status" value="1"/>
</dbReference>
<feature type="active site" description="Charge relay system" evidence="5">
    <location>
        <position position="328"/>
    </location>
</feature>
<keyword evidence="3 5" id="KW-0378">Hydrolase</keyword>
<dbReference type="RefSeq" id="WP_311162744.1">
    <property type="nucleotide sequence ID" value="NZ_JAVQLW010000005.1"/>
</dbReference>
<evidence type="ECO:0000256" key="6">
    <source>
        <dbReference type="SAM" id="SignalP"/>
    </source>
</evidence>
<evidence type="ECO:0000313" key="9">
    <source>
        <dbReference type="Proteomes" id="UP001269144"/>
    </source>
</evidence>
<gene>
    <name evidence="8" type="ORF">RGQ15_20640</name>
</gene>
<accession>A0ABU2HY27</accession>
<dbReference type="Proteomes" id="UP001269144">
    <property type="component" value="Unassembled WGS sequence"/>
</dbReference>
<feature type="chain" id="PRO_5045489000" evidence="6">
    <location>
        <begin position="22"/>
        <end position="384"/>
    </location>
</feature>
<evidence type="ECO:0000259" key="7">
    <source>
        <dbReference type="Pfam" id="PF00082"/>
    </source>
</evidence>
<reference evidence="9" key="1">
    <citation type="submission" date="2023-07" db="EMBL/GenBank/DDBJ databases">
        <title>Paracoccus sp. MBLB3053 whole genome sequence.</title>
        <authorList>
            <person name="Hwang C.Y."/>
            <person name="Cho E.-S."/>
            <person name="Seo M.-J."/>
        </authorList>
    </citation>
    <scope>NUCLEOTIDE SEQUENCE [LARGE SCALE GENOMIC DNA]</scope>
    <source>
        <strain evidence="9">MBLB3053</strain>
    </source>
</reference>
<dbReference type="PANTHER" id="PTHR43806:SF11">
    <property type="entry name" value="CEREVISIN-RELATED"/>
    <property type="match status" value="1"/>
</dbReference>